<sequence length="207" mass="22456">STSTMANRPKAYGNSAEVASKIDAKYSQEDEMEIVAWISSLVQSSPEGKGKEAMKQNKEMENISVFLKAAAKYANIPAQDMFQTVDLYEGGNLGQVQSTIFKVGAEAKNRGLHGIGVKKAEENKRVFDEQKMREGRNIIGLQMGTNQGASQSGMSAYGLGRQMTQKKAGICKPNPTYTGSMQMGTNQVASQRGMTAYGLGRQLTPQK</sequence>
<dbReference type="InterPro" id="IPR001715">
    <property type="entry name" value="CH_dom"/>
</dbReference>
<dbReference type="EMBL" id="EAAA01002033">
    <property type="status" value="NOT_ANNOTATED_CDS"/>
    <property type="molecule type" value="Genomic_DNA"/>
</dbReference>
<dbReference type="InterPro" id="IPR003096">
    <property type="entry name" value="SM22_calponin"/>
</dbReference>
<keyword evidence="4" id="KW-0009">Actin-binding</keyword>
<dbReference type="GO" id="GO:0007015">
    <property type="term" value="P:actin filament organization"/>
    <property type="evidence" value="ECO:0000318"/>
    <property type="project" value="GO_Central"/>
</dbReference>
<feature type="domain" description="Calponin-homology (CH)" evidence="6">
    <location>
        <begin position="50"/>
        <end position="102"/>
    </location>
</feature>
<dbReference type="GeneTree" id="ENSGT00940000166959"/>
<keyword evidence="8" id="KW-1185">Reference proteome</keyword>
<dbReference type="GO" id="GO:0015629">
    <property type="term" value="C:actin cytoskeleton"/>
    <property type="evidence" value="ECO:0000318"/>
    <property type="project" value="GO_Central"/>
</dbReference>
<dbReference type="InterPro" id="IPR036872">
    <property type="entry name" value="CH_dom_sf"/>
</dbReference>
<dbReference type="PRINTS" id="PR00888">
    <property type="entry name" value="SM22CALPONIN"/>
</dbReference>
<dbReference type="InterPro" id="IPR001997">
    <property type="entry name" value="Calponin/LIMCH1"/>
</dbReference>
<evidence type="ECO:0000259" key="6">
    <source>
        <dbReference type="Pfam" id="PF00307"/>
    </source>
</evidence>
<dbReference type="PRINTS" id="PR00889">
    <property type="entry name" value="CALPONIN"/>
</dbReference>
<dbReference type="InParanoid" id="F6Y516"/>
<dbReference type="Pfam" id="PF00402">
    <property type="entry name" value="Calponin"/>
    <property type="match status" value="2"/>
</dbReference>
<evidence type="ECO:0000313" key="7">
    <source>
        <dbReference type="Ensembl" id="ENSCINP00000019941.3"/>
    </source>
</evidence>
<reference evidence="8" key="1">
    <citation type="journal article" date="2002" name="Science">
        <title>The draft genome of Ciona intestinalis: insights into chordate and vertebrate origins.</title>
        <authorList>
            <person name="Dehal P."/>
            <person name="Satou Y."/>
            <person name="Campbell R.K."/>
            <person name="Chapman J."/>
            <person name="Degnan B."/>
            <person name="De Tomaso A."/>
            <person name="Davidson B."/>
            <person name="Di Gregorio A."/>
            <person name="Gelpke M."/>
            <person name="Goodstein D.M."/>
            <person name="Harafuji N."/>
            <person name="Hastings K.E."/>
            <person name="Ho I."/>
            <person name="Hotta K."/>
            <person name="Huang W."/>
            <person name="Kawashima T."/>
            <person name="Lemaire P."/>
            <person name="Martinez D."/>
            <person name="Meinertzhagen I.A."/>
            <person name="Necula S."/>
            <person name="Nonaka M."/>
            <person name="Putnam N."/>
            <person name="Rash S."/>
            <person name="Saiga H."/>
            <person name="Satake M."/>
            <person name="Terry A."/>
            <person name="Yamada L."/>
            <person name="Wang H.G."/>
            <person name="Awazu S."/>
            <person name="Azumi K."/>
            <person name="Boore J."/>
            <person name="Branno M."/>
            <person name="Chin-Bow S."/>
            <person name="DeSantis R."/>
            <person name="Doyle S."/>
            <person name="Francino P."/>
            <person name="Keys D.N."/>
            <person name="Haga S."/>
            <person name="Hayashi H."/>
            <person name="Hino K."/>
            <person name="Imai K.S."/>
            <person name="Inaba K."/>
            <person name="Kano S."/>
            <person name="Kobayashi K."/>
            <person name="Kobayashi M."/>
            <person name="Lee B.I."/>
            <person name="Makabe K.W."/>
            <person name="Manohar C."/>
            <person name="Matassi G."/>
            <person name="Medina M."/>
            <person name="Mochizuki Y."/>
            <person name="Mount S."/>
            <person name="Morishita T."/>
            <person name="Miura S."/>
            <person name="Nakayama A."/>
            <person name="Nishizaka S."/>
            <person name="Nomoto H."/>
            <person name="Ohta F."/>
            <person name="Oishi K."/>
            <person name="Rigoutsos I."/>
            <person name="Sano M."/>
            <person name="Sasaki A."/>
            <person name="Sasakura Y."/>
            <person name="Shoguchi E."/>
            <person name="Shin-i T."/>
            <person name="Spagnuolo A."/>
            <person name="Stainier D."/>
            <person name="Suzuki M.M."/>
            <person name="Tassy O."/>
            <person name="Takatori N."/>
            <person name="Tokuoka M."/>
            <person name="Yagi K."/>
            <person name="Yoshizaki F."/>
            <person name="Wada S."/>
            <person name="Zhang C."/>
            <person name="Hyatt P.D."/>
            <person name="Larimer F."/>
            <person name="Detter C."/>
            <person name="Doggett N."/>
            <person name="Glavina T."/>
            <person name="Hawkins T."/>
            <person name="Richardson P."/>
            <person name="Lucas S."/>
            <person name="Kohara Y."/>
            <person name="Levine M."/>
            <person name="Satoh N."/>
            <person name="Rokhsar D.S."/>
        </authorList>
    </citation>
    <scope>NUCLEOTIDE SEQUENCE [LARGE SCALE GENOMIC DNA]</scope>
</reference>
<comment type="similarity">
    <text evidence="1">Belongs to the calponin family.</text>
</comment>
<evidence type="ECO:0000313" key="8">
    <source>
        <dbReference type="Proteomes" id="UP000008144"/>
    </source>
</evidence>
<dbReference type="InterPro" id="IPR050606">
    <property type="entry name" value="Calponin-like"/>
</dbReference>
<dbReference type="PROSITE" id="PS51122">
    <property type="entry name" value="CALPONIN_2"/>
    <property type="match status" value="2"/>
</dbReference>
<accession>F6Y516</accession>
<dbReference type="PROSITE" id="PS01052">
    <property type="entry name" value="CALPONIN_1"/>
    <property type="match status" value="1"/>
</dbReference>
<evidence type="ECO:0000256" key="1">
    <source>
        <dbReference type="ARBA" id="ARBA00009631"/>
    </source>
</evidence>
<dbReference type="PANTHER" id="PTHR47385:SF18">
    <property type="entry name" value="CALPONIN"/>
    <property type="match status" value="1"/>
</dbReference>
<dbReference type="PANTHER" id="PTHR47385">
    <property type="entry name" value="CALPONIN"/>
    <property type="match status" value="1"/>
</dbReference>
<protein>
    <recommendedName>
        <fullName evidence="6">Calponin-homology (CH) domain-containing protein</fullName>
    </recommendedName>
</protein>
<keyword evidence="3" id="KW-0112">Calmodulin-binding</keyword>
<dbReference type="FunCoup" id="F6Y516">
    <property type="interactions" value="29"/>
</dbReference>
<reference evidence="7" key="3">
    <citation type="submission" date="2025-08" db="UniProtKB">
        <authorList>
            <consortium name="Ensembl"/>
        </authorList>
    </citation>
    <scope>IDENTIFICATION</scope>
</reference>
<comment type="function">
    <text evidence="5">Thin filament-associated protein that is implicated in the regulation and modulation of smooth muscle contraction. It is capable of binding to actin, calmodulin and tropomyosin. The interaction of calponin with actin inhibits the actomyosin Mg-ATPase activity.</text>
</comment>
<evidence type="ECO:0000256" key="3">
    <source>
        <dbReference type="ARBA" id="ARBA00022860"/>
    </source>
</evidence>
<dbReference type="HOGENOM" id="CLU_055232_1_0_1"/>
<dbReference type="Proteomes" id="UP000008144">
    <property type="component" value="Chromosome 4"/>
</dbReference>
<dbReference type="GO" id="GO:0031032">
    <property type="term" value="P:actomyosin structure organization"/>
    <property type="evidence" value="ECO:0007669"/>
    <property type="project" value="InterPro"/>
</dbReference>
<name>F6Y516_CIOIN</name>
<evidence type="ECO:0000256" key="4">
    <source>
        <dbReference type="ARBA" id="ARBA00023203"/>
    </source>
</evidence>
<dbReference type="Pfam" id="PF00307">
    <property type="entry name" value="CH"/>
    <property type="match status" value="1"/>
</dbReference>
<dbReference type="AlphaFoldDB" id="F6Y516"/>
<evidence type="ECO:0000256" key="5">
    <source>
        <dbReference type="ARBA" id="ARBA00025109"/>
    </source>
</evidence>
<dbReference type="GO" id="GO:0005516">
    <property type="term" value="F:calmodulin binding"/>
    <property type="evidence" value="ECO:0007669"/>
    <property type="project" value="UniProtKB-KW"/>
</dbReference>
<proteinExistence type="inferred from homology"/>
<dbReference type="Ensembl" id="ENSCINT00000019941.3">
    <property type="protein sequence ID" value="ENSCINP00000019941.3"/>
    <property type="gene ID" value="ENSCING00000008778.3"/>
</dbReference>
<reference evidence="7" key="2">
    <citation type="journal article" date="2008" name="Genome Biol.">
        <title>Improved genome assembly and evidence-based global gene model set for the chordate Ciona intestinalis: new insight into intron and operon populations.</title>
        <authorList>
            <person name="Satou Y."/>
            <person name="Mineta K."/>
            <person name="Ogasawara M."/>
            <person name="Sasakura Y."/>
            <person name="Shoguchi E."/>
            <person name="Ueno K."/>
            <person name="Yamada L."/>
            <person name="Matsumoto J."/>
            <person name="Wasserscheid J."/>
            <person name="Dewar K."/>
            <person name="Wiley G.B."/>
            <person name="Macmil S.L."/>
            <person name="Roe B.A."/>
            <person name="Zeller R.W."/>
            <person name="Hastings K.E."/>
            <person name="Lemaire P."/>
            <person name="Lindquist E."/>
            <person name="Endo T."/>
            <person name="Hotta K."/>
            <person name="Inaba K."/>
        </authorList>
    </citation>
    <scope>NUCLEOTIDE SEQUENCE [LARGE SCALE GENOMIC DNA]</scope>
    <source>
        <strain evidence="7">wild type</strain>
    </source>
</reference>
<keyword evidence="2" id="KW-0677">Repeat</keyword>
<dbReference type="STRING" id="7719.ENSCINP00000019941"/>
<dbReference type="InterPro" id="IPR000557">
    <property type="entry name" value="Calponin_repeat"/>
</dbReference>
<evidence type="ECO:0000256" key="2">
    <source>
        <dbReference type="ARBA" id="ARBA00022737"/>
    </source>
</evidence>
<organism evidence="7 8">
    <name type="scientific">Ciona intestinalis</name>
    <name type="common">Transparent sea squirt</name>
    <name type="synonym">Ascidia intestinalis</name>
    <dbReference type="NCBI Taxonomy" id="7719"/>
    <lineage>
        <taxon>Eukaryota</taxon>
        <taxon>Metazoa</taxon>
        <taxon>Chordata</taxon>
        <taxon>Tunicata</taxon>
        <taxon>Ascidiacea</taxon>
        <taxon>Phlebobranchia</taxon>
        <taxon>Cionidae</taxon>
        <taxon>Ciona</taxon>
    </lineage>
</organism>
<reference evidence="7" key="4">
    <citation type="submission" date="2025-09" db="UniProtKB">
        <authorList>
            <consortium name="Ensembl"/>
        </authorList>
    </citation>
    <scope>IDENTIFICATION</scope>
</reference>
<dbReference type="GO" id="GO:0051015">
    <property type="term" value="F:actin filament binding"/>
    <property type="evidence" value="ECO:0000318"/>
    <property type="project" value="GO_Central"/>
</dbReference>
<dbReference type="SUPFAM" id="SSF47576">
    <property type="entry name" value="Calponin-homology domain, CH-domain"/>
    <property type="match status" value="1"/>
</dbReference>
<dbReference type="Gene3D" id="1.10.418.10">
    <property type="entry name" value="Calponin-like domain"/>
    <property type="match status" value="1"/>
</dbReference>